<gene>
    <name evidence="3" type="ORF">SOP96_10000</name>
</gene>
<evidence type="ECO:0000313" key="4">
    <source>
        <dbReference type="Proteomes" id="UP001348397"/>
    </source>
</evidence>
<dbReference type="Proteomes" id="UP001348397">
    <property type="component" value="Unassembled WGS sequence"/>
</dbReference>
<evidence type="ECO:0000313" key="3">
    <source>
        <dbReference type="EMBL" id="MEC3876043.1"/>
    </source>
</evidence>
<keyword evidence="1" id="KW-0732">Signal</keyword>
<evidence type="ECO:0000256" key="1">
    <source>
        <dbReference type="SAM" id="SignalP"/>
    </source>
</evidence>
<proteinExistence type="predicted"/>
<organism evidence="3 4">
    <name type="scientific">Chryseobacterium salviniae</name>
    <dbReference type="NCBI Taxonomy" id="3101750"/>
    <lineage>
        <taxon>Bacteria</taxon>
        <taxon>Pseudomonadati</taxon>
        <taxon>Bacteroidota</taxon>
        <taxon>Flavobacteriia</taxon>
        <taxon>Flavobacteriales</taxon>
        <taxon>Weeksellaceae</taxon>
        <taxon>Chryseobacterium group</taxon>
        <taxon>Chryseobacterium</taxon>
    </lineage>
</organism>
<dbReference type="InterPro" id="IPR011250">
    <property type="entry name" value="OMP/PagP_B-barrel"/>
</dbReference>
<comment type="caution">
    <text evidence="3">The sequence shown here is derived from an EMBL/GenBank/DDBJ whole genome shotgun (WGS) entry which is preliminary data.</text>
</comment>
<dbReference type="Pfam" id="PF13568">
    <property type="entry name" value="OMP_b-brl_2"/>
    <property type="match status" value="1"/>
</dbReference>
<reference evidence="3 4" key="1">
    <citation type="submission" date="2024-01" db="EMBL/GenBank/DDBJ databases">
        <title>Chryseobacterium sp. T9W2-O.</title>
        <authorList>
            <person name="Maltman C."/>
        </authorList>
    </citation>
    <scope>NUCLEOTIDE SEQUENCE [LARGE SCALE GENOMIC DNA]</scope>
    <source>
        <strain evidence="3 4">T9W2-O</strain>
    </source>
</reference>
<protein>
    <submittedName>
        <fullName evidence="3">Outer membrane beta-barrel protein</fullName>
    </submittedName>
</protein>
<name>A0ABU6HT32_9FLAO</name>
<feature type="domain" description="Outer membrane protein beta-barrel" evidence="2">
    <location>
        <begin position="38"/>
        <end position="176"/>
    </location>
</feature>
<dbReference type="RefSeq" id="WP_326320837.1">
    <property type="nucleotide sequence ID" value="NZ_JAYLAA010000037.1"/>
</dbReference>
<dbReference type="SUPFAM" id="SSF56925">
    <property type="entry name" value="OMPA-like"/>
    <property type="match status" value="1"/>
</dbReference>
<feature type="signal peptide" evidence="1">
    <location>
        <begin position="1"/>
        <end position="19"/>
    </location>
</feature>
<dbReference type="InterPro" id="IPR025665">
    <property type="entry name" value="Beta-barrel_OMP_2"/>
</dbReference>
<accession>A0ABU6HT32</accession>
<evidence type="ECO:0000259" key="2">
    <source>
        <dbReference type="Pfam" id="PF13568"/>
    </source>
</evidence>
<keyword evidence="4" id="KW-1185">Reference proteome</keyword>
<sequence>MNRLLTTLLLLLTSISFFGQDYKHEVGVNAYYERVNHTYLKFSGLQKQNLLYKGAFSVQISYNYHIDPLLSLRTGVSYSERGFTTENTDYSSKYIQIPLHLGFDVYKNRYIQLTPYAGGYAGIPLESSKTIKDNFFSIPVDSKKVDFGVEAGINIGFKLNDVYSVSLIPRMQIGLSNVYQEFHYEKRGNIAYSIGLGIIRKI</sequence>
<dbReference type="EMBL" id="JAYLAA010000037">
    <property type="protein sequence ID" value="MEC3876043.1"/>
    <property type="molecule type" value="Genomic_DNA"/>
</dbReference>
<feature type="chain" id="PRO_5045608705" evidence="1">
    <location>
        <begin position="20"/>
        <end position="202"/>
    </location>
</feature>